<sequence length="618" mass="66580">MNKLFSNIKGDAFGGITAGIVALPLALAFGVSSGLGPTAGLYGAIFISFFASLFGGTNTQISGPTAPMTAVSMVIIAGIIAANDGDVNKALPIILTVFLLAGLMQIGLGALGLGKYIRYIPYPVVSGFMTAIGVIILATQILPSLGYYPKEDIEFVNQFKPQAEELILENILKEEAGEGILVLENFKETISRAELITQEDILKESQTLAAKDASGAFGALKAVPRALQNIIWLELILALGTIFIIYGFKRITKAVPSTLVALIIMSGIAVGFGLNYRPIEEIPSGLPIPNLEIFTQFSLASITPYIFTALTLSLLGAIDSLLTSVVADNMTKTKHKPNKELVGQGIGNSIAAVFGGIPGAGATIRTVVNITSGGKTKLSGMISGLMLLIILLGLGPVASKIPAAVLAGILITVGIGVMDYKGLKAIPSLPKDMKIGPLKFSSEVIVMIIVLLLSTFWNLVYAVGIGLVIASLMFMKKIGDLSAERSDVKPIKEEAWDDEIGFPEQLKEKVFIKHIKGPLFFGNTSNFQQLTAQIPSTASHVIMRLDRMQYMDQSGLYAMEDMLQDLKKQNIEVLFVDILNQPRYMMERIDIIPDFIPEEHIFSTFKECTMWIKENLKS</sequence>
<dbReference type="SUPFAM" id="SSF52091">
    <property type="entry name" value="SpoIIaa-like"/>
    <property type="match status" value="1"/>
</dbReference>
<dbReference type="PANTHER" id="PTHR11814">
    <property type="entry name" value="SULFATE TRANSPORTER"/>
    <property type="match status" value="1"/>
</dbReference>
<feature type="transmembrane region" description="Helical" evidence="5">
    <location>
        <begin position="230"/>
        <end position="248"/>
    </location>
</feature>
<keyword evidence="3 5" id="KW-1133">Transmembrane helix</keyword>
<name>A0ABU3U8K2_9FLAO</name>
<feature type="transmembrane region" description="Helical" evidence="5">
    <location>
        <begin position="12"/>
        <end position="33"/>
    </location>
</feature>
<dbReference type="InterPro" id="IPR036513">
    <property type="entry name" value="STAS_dom_sf"/>
</dbReference>
<evidence type="ECO:0000256" key="5">
    <source>
        <dbReference type="SAM" id="Phobius"/>
    </source>
</evidence>
<feature type="transmembrane region" description="Helical" evidence="5">
    <location>
        <begin position="403"/>
        <end position="423"/>
    </location>
</feature>
<evidence type="ECO:0000313" key="7">
    <source>
        <dbReference type="EMBL" id="MDU8886748.1"/>
    </source>
</evidence>
<feature type="domain" description="STAS" evidence="6">
    <location>
        <begin position="508"/>
        <end position="612"/>
    </location>
</feature>
<dbReference type="Gene3D" id="3.30.750.24">
    <property type="entry name" value="STAS domain"/>
    <property type="match status" value="1"/>
</dbReference>
<comment type="caution">
    <text evidence="7">The sequence shown here is derived from an EMBL/GenBank/DDBJ whole genome shotgun (WGS) entry which is preliminary data.</text>
</comment>
<evidence type="ECO:0000256" key="1">
    <source>
        <dbReference type="ARBA" id="ARBA00004141"/>
    </source>
</evidence>
<reference evidence="7 8" key="1">
    <citation type="submission" date="2023-10" db="EMBL/GenBank/DDBJ databases">
        <title>Marimonas sp. nov. isolated from tidal mud flat.</title>
        <authorList>
            <person name="Jaincy N.J."/>
            <person name="Srinivasan S."/>
            <person name="Lee S.-S."/>
        </authorList>
    </citation>
    <scope>NUCLEOTIDE SEQUENCE [LARGE SCALE GENOMIC DNA]</scope>
    <source>
        <strain evidence="7 8">MJ-SS3</strain>
    </source>
</reference>
<evidence type="ECO:0000256" key="4">
    <source>
        <dbReference type="ARBA" id="ARBA00023136"/>
    </source>
</evidence>
<feature type="transmembrane region" description="Helical" evidence="5">
    <location>
        <begin position="93"/>
        <end position="113"/>
    </location>
</feature>
<keyword evidence="2 5" id="KW-0812">Transmembrane</keyword>
<evidence type="ECO:0000259" key="6">
    <source>
        <dbReference type="PROSITE" id="PS50801"/>
    </source>
</evidence>
<dbReference type="Pfam" id="PF01740">
    <property type="entry name" value="STAS"/>
    <property type="match status" value="1"/>
</dbReference>
<gene>
    <name evidence="7" type="ORF">RXV94_11300</name>
</gene>
<evidence type="ECO:0000256" key="2">
    <source>
        <dbReference type="ARBA" id="ARBA00022692"/>
    </source>
</evidence>
<dbReference type="RefSeq" id="WP_316662845.1">
    <property type="nucleotide sequence ID" value="NZ_JAWHTF010000006.1"/>
</dbReference>
<comment type="subcellular location">
    <subcellularLocation>
        <location evidence="1">Membrane</location>
        <topology evidence="1">Multi-pass membrane protein</topology>
    </subcellularLocation>
</comment>
<dbReference type="EMBL" id="JAWHTF010000006">
    <property type="protein sequence ID" value="MDU8886748.1"/>
    <property type="molecule type" value="Genomic_DNA"/>
</dbReference>
<feature type="transmembrane region" description="Helical" evidence="5">
    <location>
        <begin position="255"/>
        <end position="276"/>
    </location>
</feature>
<dbReference type="InterPro" id="IPR001902">
    <property type="entry name" value="SLC26A/SulP_fam"/>
</dbReference>
<protein>
    <submittedName>
        <fullName evidence="7">SulP family inorganic anion transporter</fullName>
    </submittedName>
</protein>
<accession>A0ABU3U8K2</accession>
<dbReference type="PROSITE" id="PS50801">
    <property type="entry name" value="STAS"/>
    <property type="match status" value="1"/>
</dbReference>
<dbReference type="CDD" id="cd07042">
    <property type="entry name" value="STAS_SulP_like_sulfate_transporter"/>
    <property type="match status" value="1"/>
</dbReference>
<feature type="transmembrane region" description="Helical" evidence="5">
    <location>
        <begin position="444"/>
        <end position="475"/>
    </location>
</feature>
<dbReference type="InterPro" id="IPR011547">
    <property type="entry name" value="SLC26A/SulP_dom"/>
</dbReference>
<dbReference type="InterPro" id="IPR002645">
    <property type="entry name" value="STAS_dom"/>
</dbReference>
<feature type="transmembrane region" description="Helical" evidence="5">
    <location>
        <begin position="378"/>
        <end position="397"/>
    </location>
</feature>
<feature type="transmembrane region" description="Helical" evidence="5">
    <location>
        <begin position="120"/>
        <end position="142"/>
    </location>
</feature>
<feature type="transmembrane region" description="Helical" evidence="5">
    <location>
        <begin position="39"/>
        <end position="57"/>
    </location>
</feature>
<evidence type="ECO:0000313" key="8">
    <source>
        <dbReference type="Proteomes" id="UP001268651"/>
    </source>
</evidence>
<dbReference type="Pfam" id="PF00916">
    <property type="entry name" value="Sulfate_transp"/>
    <property type="match status" value="2"/>
</dbReference>
<proteinExistence type="predicted"/>
<keyword evidence="4 5" id="KW-0472">Membrane</keyword>
<organism evidence="7 8">
    <name type="scientific">Gilvirhabdus luticola</name>
    <dbReference type="NCBI Taxonomy" id="3079858"/>
    <lineage>
        <taxon>Bacteria</taxon>
        <taxon>Pseudomonadati</taxon>
        <taxon>Bacteroidota</taxon>
        <taxon>Flavobacteriia</taxon>
        <taxon>Flavobacteriales</taxon>
        <taxon>Flavobacteriaceae</taxon>
        <taxon>Gilvirhabdus</taxon>
    </lineage>
</organism>
<feature type="transmembrane region" description="Helical" evidence="5">
    <location>
        <begin position="305"/>
        <end position="327"/>
    </location>
</feature>
<evidence type="ECO:0000256" key="3">
    <source>
        <dbReference type="ARBA" id="ARBA00022989"/>
    </source>
</evidence>
<dbReference type="Proteomes" id="UP001268651">
    <property type="component" value="Unassembled WGS sequence"/>
</dbReference>
<feature type="transmembrane region" description="Helical" evidence="5">
    <location>
        <begin position="64"/>
        <end position="81"/>
    </location>
</feature>
<keyword evidence="8" id="KW-1185">Reference proteome</keyword>